<evidence type="ECO:0000256" key="3">
    <source>
        <dbReference type="ARBA" id="ARBA00023002"/>
    </source>
</evidence>
<keyword evidence="9" id="KW-1185">Reference proteome</keyword>
<feature type="transmembrane region" description="Helical" evidence="6">
    <location>
        <begin position="20"/>
        <end position="43"/>
    </location>
</feature>
<keyword evidence="6" id="KW-0812">Transmembrane</keyword>
<dbReference type="EMBL" id="JAAXPE010000022">
    <property type="protein sequence ID" value="NKY87844.1"/>
    <property type="molecule type" value="Genomic_DNA"/>
</dbReference>
<evidence type="ECO:0000256" key="4">
    <source>
        <dbReference type="ARBA" id="ARBA00023157"/>
    </source>
</evidence>
<evidence type="ECO:0000256" key="1">
    <source>
        <dbReference type="ARBA" id="ARBA00005791"/>
    </source>
</evidence>
<comment type="similarity">
    <text evidence="1">Belongs to the thioredoxin family. DsbA subfamily.</text>
</comment>
<dbReference type="InterPro" id="IPR036249">
    <property type="entry name" value="Thioredoxin-like_sf"/>
</dbReference>
<evidence type="ECO:0000256" key="5">
    <source>
        <dbReference type="ARBA" id="ARBA00023284"/>
    </source>
</evidence>
<dbReference type="PANTHER" id="PTHR13887:SF14">
    <property type="entry name" value="DISULFIDE BOND FORMATION PROTEIN D"/>
    <property type="match status" value="1"/>
</dbReference>
<reference evidence="8 9" key="1">
    <citation type="submission" date="2020-04" db="EMBL/GenBank/DDBJ databases">
        <title>MicrobeNet Type strains.</title>
        <authorList>
            <person name="Nicholson A.C."/>
        </authorList>
    </citation>
    <scope>NUCLEOTIDE SEQUENCE [LARGE SCALE GENOMIC DNA]</scope>
    <source>
        <strain evidence="8 9">DSM 44445</strain>
    </source>
</reference>
<organism evidence="8 9">
    <name type="scientific">Nocardia veterana</name>
    <dbReference type="NCBI Taxonomy" id="132249"/>
    <lineage>
        <taxon>Bacteria</taxon>
        <taxon>Bacillati</taxon>
        <taxon>Actinomycetota</taxon>
        <taxon>Actinomycetes</taxon>
        <taxon>Mycobacteriales</taxon>
        <taxon>Nocardiaceae</taxon>
        <taxon>Nocardia</taxon>
    </lineage>
</organism>
<keyword evidence="5" id="KW-0676">Redox-active center</keyword>
<proteinExistence type="inferred from homology"/>
<name>A0A7X6RJQ8_9NOCA</name>
<evidence type="ECO:0000259" key="7">
    <source>
        <dbReference type="Pfam" id="PF13462"/>
    </source>
</evidence>
<dbReference type="RefSeq" id="WP_040724578.1">
    <property type="nucleotide sequence ID" value="NZ_CAWPHS010000015.1"/>
</dbReference>
<keyword evidence="6" id="KW-1133">Transmembrane helix</keyword>
<gene>
    <name evidence="8" type="ORF">HGA07_19695</name>
</gene>
<dbReference type="InterPro" id="IPR012336">
    <property type="entry name" value="Thioredoxin-like_fold"/>
</dbReference>
<dbReference type="PANTHER" id="PTHR13887">
    <property type="entry name" value="GLUTATHIONE S-TRANSFERASE KAPPA"/>
    <property type="match status" value="1"/>
</dbReference>
<dbReference type="GO" id="GO:0016491">
    <property type="term" value="F:oxidoreductase activity"/>
    <property type="evidence" value="ECO:0007669"/>
    <property type="project" value="UniProtKB-KW"/>
</dbReference>
<comment type="caution">
    <text evidence="8">The sequence shown here is derived from an EMBL/GenBank/DDBJ whole genome shotgun (WGS) entry which is preliminary data.</text>
</comment>
<dbReference type="Pfam" id="PF13462">
    <property type="entry name" value="Thioredoxin_4"/>
    <property type="match status" value="1"/>
</dbReference>
<evidence type="ECO:0000256" key="6">
    <source>
        <dbReference type="SAM" id="Phobius"/>
    </source>
</evidence>
<dbReference type="SUPFAM" id="SSF52833">
    <property type="entry name" value="Thioredoxin-like"/>
    <property type="match status" value="1"/>
</dbReference>
<keyword evidence="2" id="KW-0732">Signal</keyword>
<feature type="domain" description="Thioredoxin-like fold" evidence="7">
    <location>
        <begin position="72"/>
        <end position="230"/>
    </location>
</feature>
<protein>
    <submittedName>
        <fullName evidence="8">DsbA family protein</fullName>
    </submittedName>
</protein>
<dbReference type="AlphaFoldDB" id="A0A7X6RJQ8"/>
<keyword evidence="3" id="KW-0560">Oxidoreductase</keyword>
<evidence type="ECO:0000256" key="2">
    <source>
        <dbReference type="ARBA" id="ARBA00022729"/>
    </source>
</evidence>
<accession>A0A7X6RJQ8</accession>
<sequence length="248" mass="25439">MNAHPGGWPPAPQPAPRRPYPTVLIPVVVLLAVAAAIGIGVVARGALTDPIAGTATAATGSSTVDHVLADGAVRVGDPKAKVTVRVVMDLQCPACKMFEAANGPALESAVRDGTAVVEYSVISFLDRASTTQYSSRAGNASFCVANAGVDHYQSWLSAMFARQPEEGGAGLTDRELVAIAAAAGYSEDTVAHCILDRTYDGYLRTKTREALAGGVTSTPTVHVGGKQISDSDVLMRPGGLAAVIAAAR</sequence>
<keyword evidence="4" id="KW-1015">Disulfide bond</keyword>
<dbReference type="Proteomes" id="UP000523447">
    <property type="component" value="Unassembled WGS sequence"/>
</dbReference>
<evidence type="ECO:0000313" key="9">
    <source>
        <dbReference type="Proteomes" id="UP000523447"/>
    </source>
</evidence>
<dbReference type="Gene3D" id="3.40.30.10">
    <property type="entry name" value="Glutaredoxin"/>
    <property type="match status" value="1"/>
</dbReference>
<keyword evidence="6" id="KW-0472">Membrane</keyword>
<evidence type="ECO:0000313" key="8">
    <source>
        <dbReference type="EMBL" id="NKY87844.1"/>
    </source>
</evidence>